<sequence length="133" mass="14487">MPIVKFVKEKKEIEVPDGANLRNEAIKAGINLNQGLNGIGAGINKYANCKGMGMCGTCRVLITKGMENTNKQTIQEWVKFKTVIPTPVPDPIPVLAYVGNEETMRLGCCTTVHGDIEVETAPELSLFGENFFS</sequence>
<feature type="domain" description="2Fe-2S ferredoxin-type" evidence="1">
    <location>
        <begin position="2"/>
        <end position="124"/>
    </location>
</feature>
<dbReference type="InterPro" id="IPR001041">
    <property type="entry name" value="2Fe-2S_ferredoxin-type"/>
</dbReference>
<dbReference type="CDD" id="cd00207">
    <property type="entry name" value="fer2"/>
    <property type="match status" value="1"/>
</dbReference>
<dbReference type="OrthoDB" id="9807864at2"/>
<dbReference type="eggNOG" id="COG0633">
    <property type="taxonomic scope" value="Bacteria"/>
</dbReference>
<keyword evidence="3" id="KW-1185">Reference proteome</keyword>
<gene>
    <name evidence="2" type="ordered locus">Psta_3569</name>
</gene>
<evidence type="ECO:0000313" key="2">
    <source>
        <dbReference type="EMBL" id="ADB18230.1"/>
    </source>
</evidence>
<organism evidence="2 3">
    <name type="scientific">Pirellula staleyi (strain ATCC 27377 / DSM 6068 / ICPB 4128)</name>
    <name type="common">Pirella staleyi</name>
    <dbReference type="NCBI Taxonomy" id="530564"/>
    <lineage>
        <taxon>Bacteria</taxon>
        <taxon>Pseudomonadati</taxon>
        <taxon>Planctomycetota</taxon>
        <taxon>Planctomycetia</taxon>
        <taxon>Pirellulales</taxon>
        <taxon>Pirellulaceae</taxon>
        <taxon>Pirellula</taxon>
    </lineage>
</organism>
<evidence type="ECO:0000259" key="1">
    <source>
        <dbReference type="PROSITE" id="PS51085"/>
    </source>
</evidence>
<dbReference type="HOGENOM" id="CLU_082632_10_2_0"/>
<evidence type="ECO:0000313" key="3">
    <source>
        <dbReference type="Proteomes" id="UP000001887"/>
    </source>
</evidence>
<proteinExistence type="predicted"/>
<dbReference type="InterPro" id="IPR012675">
    <property type="entry name" value="Beta-grasp_dom_sf"/>
</dbReference>
<dbReference type="GO" id="GO:0051536">
    <property type="term" value="F:iron-sulfur cluster binding"/>
    <property type="evidence" value="ECO:0007669"/>
    <property type="project" value="InterPro"/>
</dbReference>
<accession>D2QZ38</accession>
<dbReference type="InterPro" id="IPR036010">
    <property type="entry name" value="2Fe-2S_ferredoxin-like_sf"/>
</dbReference>
<dbReference type="SUPFAM" id="SSF54292">
    <property type="entry name" value="2Fe-2S ferredoxin-like"/>
    <property type="match status" value="1"/>
</dbReference>
<dbReference type="PROSITE" id="PS51085">
    <property type="entry name" value="2FE2S_FER_2"/>
    <property type="match status" value="1"/>
</dbReference>
<dbReference type="Proteomes" id="UP000001887">
    <property type="component" value="Chromosome"/>
</dbReference>
<dbReference type="Gene3D" id="3.10.20.30">
    <property type="match status" value="1"/>
</dbReference>
<dbReference type="STRING" id="530564.Psta_3569"/>
<dbReference type="EMBL" id="CP001848">
    <property type="protein sequence ID" value="ADB18230.1"/>
    <property type="molecule type" value="Genomic_DNA"/>
</dbReference>
<protein>
    <recommendedName>
        <fullName evidence="1">2Fe-2S ferredoxin-type domain-containing protein</fullName>
    </recommendedName>
</protein>
<dbReference type="KEGG" id="psl:Psta_3569"/>
<reference evidence="2 3" key="1">
    <citation type="journal article" date="2009" name="Stand. Genomic Sci.">
        <title>Complete genome sequence of Pirellula staleyi type strain (ATCC 27377).</title>
        <authorList>
            <person name="Clum A."/>
            <person name="Tindall B.J."/>
            <person name="Sikorski J."/>
            <person name="Ivanova N."/>
            <person name="Mavrommatis K."/>
            <person name="Lucas S."/>
            <person name="Glavina del Rio T."/>
            <person name="Nolan M."/>
            <person name="Chen F."/>
            <person name="Tice H."/>
            <person name="Pitluck S."/>
            <person name="Cheng J.F."/>
            <person name="Chertkov O."/>
            <person name="Brettin T."/>
            <person name="Han C."/>
            <person name="Detter J.C."/>
            <person name="Kuske C."/>
            <person name="Bruce D."/>
            <person name="Goodwin L."/>
            <person name="Ovchinikova G."/>
            <person name="Pati A."/>
            <person name="Mikhailova N."/>
            <person name="Chen A."/>
            <person name="Palaniappan K."/>
            <person name="Land M."/>
            <person name="Hauser L."/>
            <person name="Chang Y.J."/>
            <person name="Jeffries C.D."/>
            <person name="Chain P."/>
            <person name="Rohde M."/>
            <person name="Goker M."/>
            <person name="Bristow J."/>
            <person name="Eisen J.A."/>
            <person name="Markowitz V."/>
            <person name="Hugenholtz P."/>
            <person name="Kyrpides N.C."/>
            <person name="Klenk H.P."/>
            <person name="Lapidus A."/>
        </authorList>
    </citation>
    <scope>NUCLEOTIDE SEQUENCE [LARGE SCALE GENOMIC DNA]</scope>
    <source>
        <strain evidence="3">ATCC 27377 / DSM 6068 / ICPB 4128</strain>
    </source>
</reference>
<name>D2QZ38_PIRSD</name>
<dbReference type="AlphaFoldDB" id="D2QZ38"/>